<dbReference type="AlphaFoldDB" id="W2CEF0"/>
<accession>W2CEF0</accession>
<dbReference type="Proteomes" id="UP000018872">
    <property type="component" value="Unassembled WGS sequence"/>
</dbReference>
<sequence length="124" mass="12945">MARQAFPSVFVQYGVADVSNLLLCPLSCGISLGFSIRSRGADFVDNGQSVLATEFFDNSGCSIANEGGIVDLSAEADSIGDDVHVVDVFCGTYSMVLADENGCDYGPLHRPAGVGEQAQFVGTN</sequence>
<evidence type="ECO:0000313" key="2">
    <source>
        <dbReference type="Proteomes" id="UP000018872"/>
    </source>
</evidence>
<organism evidence="1 2">
    <name type="scientific">Tannerella sp. oral taxon BU063 isolate Cell 5</name>
    <dbReference type="NCBI Taxonomy" id="1410950"/>
    <lineage>
        <taxon>Bacteria</taxon>
        <taxon>Pseudomonadati</taxon>
        <taxon>Bacteroidota</taxon>
        <taxon>Bacteroidia</taxon>
        <taxon>Bacteroidales</taxon>
        <taxon>Tannerellaceae</taxon>
        <taxon>Tannerella</taxon>
    </lineage>
</organism>
<proteinExistence type="predicted"/>
<gene>
    <name evidence="1" type="ORF">T229_03075</name>
</gene>
<dbReference type="EMBL" id="AYYC01000515">
    <property type="protein sequence ID" value="ETK05490.1"/>
    <property type="molecule type" value="Genomic_DNA"/>
</dbReference>
<reference evidence="1 2" key="1">
    <citation type="submission" date="2013-11" db="EMBL/GenBank/DDBJ databases">
        <title>Single cell genomics of uncultured Tannerella BU063 (oral taxon 286).</title>
        <authorList>
            <person name="Beall C.J."/>
            <person name="Campbell A.G."/>
            <person name="Griffen A.L."/>
            <person name="Podar M."/>
            <person name="Leys E.J."/>
        </authorList>
    </citation>
    <scope>NUCLEOTIDE SEQUENCE [LARGE SCALE GENOMIC DNA]</scope>
    <source>
        <strain evidence="1">Cell 5</strain>
    </source>
</reference>
<name>W2CEF0_9BACT</name>
<protein>
    <submittedName>
        <fullName evidence="1">Uncharacterized protein</fullName>
    </submittedName>
</protein>
<comment type="caution">
    <text evidence="1">The sequence shown here is derived from an EMBL/GenBank/DDBJ whole genome shotgun (WGS) entry which is preliminary data.</text>
</comment>
<evidence type="ECO:0000313" key="1">
    <source>
        <dbReference type="EMBL" id="ETK05490.1"/>
    </source>
</evidence>